<dbReference type="PANTHER" id="PTHR13504:SF38">
    <property type="entry name" value="FIDO DOMAIN-CONTAINING PROTEIN"/>
    <property type="match status" value="1"/>
</dbReference>
<dbReference type="InterPro" id="IPR036597">
    <property type="entry name" value="Fido-like_dom_sf"/>
</dbReference>
<evidence type="ECO:0000313" key="5">
    <source>
        <dbReference type="Proteomes" id="UP000229307"/>
    </source>
</evidence>
<evidence type="ECO:0000256" key="1">
    <source>
        <dbReference type="PIRSR" id="PIRSR640198-1"/>
    </source>
</evidence>
<gene>
    <name evidence="4" type="ORF">COY52_12335</name>
</gene>
<comment type="caution">
    <text evidence="4">The sequence shown here is derived from an EMBL/GenBank/DDBJ whole genome shotgun (WGS) entry which is preliminary data.</text>
</comment>
<feature type="binding site" evidence="2">
    <location>
        <begin position="199"/>
        <end position="206"/>
    </location>
    <ligand>
        <name>ATP</name>
        <dbReference type="ChEBI" id="CHEBI:30616"/>
    </ligand>
</feature>
<sequence>MPKKCLIWKPIYNITSAIARSLMEIESARAVVENTLLAPVVALELRNKARVRSTHYSTRIEGNKLTLKQAEQAIRQKRVKFHGRERDISEVRNYWNALLRVEDWAALKAPLTESLIRRLHALVERGARAKPTPYRTEQNAVKDSVTNAIVYLPPAAKDVPKLMSELAGWVKYAERSKLPAPVIAGLLHYQFVTIHPYYDGNGRTARLLATFILQRDGYGLNGFFSLEEHHARELEGYYNALTVNAGHNYYEGRNKADLTPWMEYFIVLLSKVFNEAKKETLRYARKGISTEPQESALIYV</sequence>
<keyword evidence="2" id="KW-0067">ATP-binding</keyword>
<dbReference type="Pfam" id="PF02661">
    <property type="entry name" value="Fic"/>
    <property type="match status" value="1"/>
</dbReference>
<evidence type="ECO:0000313" key="4">
    <source>
        <dbReference type="EMBL" id="PIZ14495.1"/>
    </source>
</evidence>
<dbReference type="Gene3D" id="1.10.3290.10">
    <property type="entry name" value="Fido-like domain"/>
    <property type="match status" value="1"/>
</dbReference>
<evidence type="ECO:0000256" key="2">
    <source>
        <dbReference type="PIRSR" id="PIRSR640198-2"/>
    </source>
</evidence>
<proteinExistence type="predicted"/>
<dbReference type="SUPFAM" id="SSF140931">
    <property type="entry name" value="Fic-like"/>
    <property type="match status" value="1"/>
</dbReference>
<dbReference type="PROSITE" id="PS51459">
    <property type="entry name" value="FIDO"/>
    <property type="match status" value="1"/>
</dbReference>
<name>A0A2M7S4J5_9BACT</name>
<dbReference type="InterPro" id="IPR003812">
    <property type="entry name" value="Fido"/>
</dbReference>
<reference evidence="5" key="1">
    <citation type="submission" date="2017-09" db="EMBL/GenBank/DDBJ databases">
        <title>Depth-based differentiation of microbial function through sediment-hosted aquifers and enrichment of novel symbionts in the deep terrestrial subsurface.</title>
        <authorList>
            <person name="Probst A.J."/>
            <person name="Ladd B."/>
            <person name="Jarett J.K."/>
            <person name="Geller-Mcgrath D.E."/>
            <person name="Sieber C.M.K."/>
            <person name="Emerson J.B."/>
            <person name="Anantharaman K."/>
            <person name="Thomas B.C."/>
            <person name="Malmstrom R."/>
            <person name="Stieglmeier M."/>
            <person name="Klingl A."/>
            <person name="Woyke T."/>
            <person name="Ryan C.M."/>
            <person name="Banfield J.F."/>
        </authorList>
    </citation>
    <scope>NUCLEOTIDE SEQUENCE [LARGE SCALE GENOMIC DNA]</scope>
</reference>
<dbReference type="Proteomes" id="UP000229307">
    <property type="component" value="Unassembled WGS sequence"/>
</dbReference>
<dbReference type="EMBL" id="PFMR01000342">
    <property type="protein sequence ID" value="PIZ14495.1"/>
    <property type="molecule type" value="Genomic_DNA"/>
</dbReference>
<evidence type="ECO:0000259" key="3">
    <source>
        <dbReference type="PROSITE" id="PS51459"/>
    </source>
</evidence>
<dbReference type="InterPro" id="IPR040198">
    <property type="entry name" value="Fido_containing"/>
</dbReference>
<accession>A0A2M7S4J5</accession>
<keyword evidence="2" id="KW-0547">Nucleotide-binding</keyword>
<organism evidence="4 5">
    <name type="scientific">Candidatus Desantisbacteria bacterium CG_4_10_14_0_8_um_filter_48_22</name>
    <dbReference type="NCBI Taxonomy" id="1974543"/>
    <lineage>
        <taxon>Bacteria</taxon>
        <taxon>Candidatus Desantisiibacteriota</taxon>
    </lineage>
</organism>
<feature type="active site" evidence="1">
    <location>
        <position position="195"/>
    </location>
</feature>
<dbReference type="GO" id="GO:0005524">
    <property type="term" value="F:ATP binding"/>
    <property type="evidence" value="ECO:0007669"/>
    <property type="project" value="UniProtKB-KW"/>
</dbReference>
<feature type="domain" description="Fido" evidence="3">
    <location>
        <begin position="111"/>
        <end position="267"/>
    </location>
</feature>
<protein>
    <submittedName>
        <fullName evidence="4">Fic family protein</fullName>
    </submittedName>
</protein>
<dbReference type="PANTHER" id="PTHR13504">
    <property type="entry name" value="FIDO DOMAIN-CONTAINING PROTEIN DDB_G0283145"/>
    <property type="match status" value="1"/>
</dbReference>
<dbReference type="AlphaFoldDB" id="A0A2M7S4J5"/>